<dbReference type="Proteomes" id="UP000831786">
    <property type="component" value="Chromosome"/>
</dbReference>
<keyword evidence="5 6" id="KW-0472">Membrane</keyword>
<gene>
    <name evidence="8" type="ORF">MUN78_03930</name>
</gene>
<keyword evidence="4 6" id="KW-1133">Transmembrane helix</keyword>
<keyword evidence="9" id="KW-1185">Reference proteome</keyword>
<evidence type="ECO:0000256" key="1">
    <source>
        <dbReference type="ARBA" id="ARBA00004651"/>
    </source>
</evidence>
<feature type="transmembrane region" description="Helical" evidence="6">
    <location>
        <begin position="92"/>
        <end position="115"/>
    </location>
</feature>
<proteinExistence type="predicted"/>
<reference evidence="8 9" key="1">
    <citation type="submission" date="2022-04" db="EMBL/GenBank/DDBJ databases">
        <title>Leucobacter sp. isolated from rhizosphere of garlic.</title>
        <authorList>
            <person name="Won M."/>
            <person name="Lee C.-M."/>
            <person name="Woen H.-Y."/>
            <person name="Kwon S.-W."/>
        </authorList>
    </citation>
    <scope>NUCLEOTIDE SEQUENCE [LARGE SCALE GENOMIC DNA]</scope>
    <source>
        <strain evidence="8 9">H21R-40</strain>
    </source>
</reference>
<keyword evidence="2" id="KW-1003">Cell membrane</keyword>
<dbReference type="RefSeq" id="WP_244728907.1">
    <property type="nucleotide sequence ID" value="NZ_CP095045.1"/>
</dbReference>
<evidence type="ECO:0000313" key="9">
    <source>
        <dbReference type="Proteomes" id="UP000831786"/>
    </source>
</evidence>
<keyword evidence="3 6" id="KW-0812">Transmembrane</keyword>
<evidence type="ECO:0000256" key="4">
    <source>
        <dbReference type="ARBA" id="ARBA00022989"/>
    </source>
</evidence>
<sequence>MRLEPKPADYPRIRKALSLYKVTSIVTGVMLLTLLAEMILKYSPTHVELFAGGGEGIGFAPVVVGEACQWYSLFFPWQEGCELTSTGTGTNISLLILIAHGWFYVVYLVSCFMLWSPMRWRFPRFVLLALGGVIPFMSFFMEGRVARQVSDFLAEKGAGAPARPAASA</sequence>
<protein>
    <submittedName>
        <fullName evidence="8">DUF3817 domain-containing protein</fullName>
    </submittedName>
</protein>
<dbReference type="NCBIfam" id="TIGR03954">
    <property type="entry name" value="integ_memb_HG"/>
    <property type="match status" value="1"/>
</dbReference>
<feature type="transmembrane region" description="Helical" evidence="6">
    <location>
        <begin position="122"/>
        <end position="141"/>
    </location>
</feature>
<evidence type="ECO:0000256" key="5">
    <source>
        <dbReference type="ARBA" id="ARBA00023136"/>
    </source>
</evidence>
<evidence type="ECO:0000256" key="3">
    <source>
        <dbReference type="ARBA" id="ARBA00022692"/>
    </source>
</evidence>
<evidence type="ECO:0000256" key="2">
    <source>
        <dbReference type="ARBA" id="ARBA00022475"/>
    </source>
</evidence>
<dbReference type="PANTHER" id="PTHR40077:SF2">
    <property type="entry name" value="MEMBRANE PROTEIN"/>
    <property type="match status" value="1"/>
</dbReference>
<evidence type="ECO:0000259" key="7">
    <source>
        <dbReference type="Pfam" id="PF12823"/>
    </source>
</evidence>
<dbReference type="EMBL" id="CP095045">
    <property type="protein sequence ID" value="UOQ58000.1"/>
    <property type="molecule type" value="Genomic_DNA"/>
</dbReference>
<dbReference type="Pfam" id="PF12823">
    <property type="entry name" value="DUF3817"/>
    <property type="match status" value="1"/>
</dbReference>
<comment type="subcellular location">
    <subcellularLocation>
        <location evidence="1">Cell membrane</location>
        <topology evidence="1">Multi-pass membrane protein</topology>
    </subcellularLocation>
</comment>
<accession>A0ABY4FNZ9</accession>
<organism evidence="8 9">
    <name type="scientific">Leucobacter allii</name>
    <dbReference type="NCBI Taxonomy" id="2932247"/>
    <lineage>
        <taxon>Bacteria</taxon>
        <taxon>Bacillati</taxon>
        <taxon>Actinomycetota</taxon>
        <taxon>Actinomycetes</taxon>
        <taxon>Micrococcales</taxon>
        <taxon>Microbacteriaceae</taxon>
        <taxon>Leucobacter</taxon>
    </lineage>
</organism>
<feature type="transmembrane region" description="Helical" evidence="6">
    <location>
        <begin position="20"/>
        <end position="40"/>
    </location>
</feature>
<evidence type="ECO:0000313" key="8">
    <source>
        <dbReference type="EMBL" id="UOQ58000.1"/>
    </source>
</evidence>
<dbReference type="PANTHER" id="PTHR40077">
    <property type="entry name" value="MEMBRANE PROTEIN-RELATED"/>
    <property type="match status" value="1"/>
</dbReference>
<name>A0ABY4FNZ9_9MICO</name>
<dbReference type="InterPro" id="IPR023845">
    <property type="entry name" value="DUF3817_TM"/>
</dbReference>
<feature type="domain" description="DUF3817" evidence="7">
    <location>
        <begin position="18"/>
        <end position="147"/>
    </location>
</feature>
<evidence type="ECO:0000256" key="6">
    <source>
        <dbReference type="SAM" id="Phobius"/>
    </source>
</evidence>